<gene>
    <name evidence="1" type="ORF">UFOPK3954_01107</name>
</gene>
<name>A0A6J7N9K0_9ZZZZ</name>
<evidence type="ECO:0000313" key="1">
    <source>
        <dbReference type="EMBL" id="CAB4990130.1"/>
    </source>
</evidence>
<proteinExistence type="predicted"/>
<reference evidence="1" key="1">
    <citation type="submission" date="2020-05" db="EMBL/GenBank/DDBJ databases">
        <authorList>
            <person name="Chiriac C."/>
            <person name="Salcher M."/>
            <person name="Ghai R."/>
            <person name="Kavagutti S V."/>
        </authorList>
    </citation>
    <scope>NUCLEOTIDE SEQUENCE</scope>
</reference>
<protein>
    <submittedName>
        <fullName evidence="1">Unannotated protein</fullName>
    </submittedName>
</protein>
<dbReference type="InterPro" id="IPR036249">
    <property type="entry name" value="Thioredoxin-like_sf"/>
</dbReference>
<dbReference type="Gene3D" id="3.40.30.10">
    <property type="entry name" value="Glutaredoxin"/>
    <property type="match status" value="1"/>
</dbReference>
<accession>A0A6J7N9K0</accession>
<dbReference type="EMBL" id="CAFBON010000102">
    <property type="protein sequence ID" value="CAB4990130.1"/>
    <property type="molecule type" value="Genomic_DNA"/>
</dbReference>
<dbReference type="SUPFAM" id="SSF52833">
    <property type="entry name" value="Thioredoxin-like"/>
    <property type="match status" value="1"/>
</dbReference>
<dbReference type="AlphaFoldDB" id="A0A6J7N9K0"/>
<sequence length="136" mass="14220">MRPVTVLDGAATLEIEATATASGLALDAAHLEAASGWSLKPEGLCFGDVCVPVRNTAALVAGSGLDADEFARLTGRVAVVDAARGIVAMTESGNRRSEGLATLVAPDFTLPDTDGNLVSLHDFDRRKRLLLAWSSW</sequence>
<organism evidence="1">
    <name type="scientific">freshwater metagenome</name>
    <dbReference type="NCBI Taxonomy" id="449393"/>
    <lineage>
        <taxon>unclassified sequences</taxon>
        <taxon>metagenomes</taxon>
        <taxon>ecological metagenomes</taxon>
    </lineage>
</organism>